<sequence>MNSEKRNHRVRFNLQDTRHVYDSYEKDGDYRTRIALPAMRRQFEETRLISKPKKEMDRLLHIFNTCRHHSISIIFGNLGRHPSLLNYYLDYCFTSQETVGVLSAWPFKSPYRVDAVNAAEPLDFLFILEPYFGYTVYKPAHVKHVIVLSSHLCLLSPGVHEQIGFLHLGTTRLSSSYQSDLEASNWIPPIFHEAAISVPHSKVCLDVTKAKSSHEAYLRLLTGREMLANKSYTLAISENIKDMLRIQLDRSRRLVQRKWSMPWMDTWYWNLFKNQLVNLKQF</sequence>
<comment type="caution">
    <text evidence="1">The sequence shown here is derived from an EMBL/GenBank/DDBJ whole genome shotgun (WGS) entry which is preliminary data.</text>
</comment>
<evidence type="ECO:0000313" key="2">
    <source>
        <dbReference type="Proteomes" id="UP001054837"/>
    </source>
</evidence>
<organism evidence="1 2">
    <name type="scientific">Caerostris darwini</name>
    <dbReference type="NCBI Taxonomy" id="1538125"/>
    <lineage>
        <taxon>Eukaryota</taxon>
        <taxon>Metazoa</taxon>
        <taxon>Ecdysozoa</taxon>
        <taxon>Arthropoda</taxon>
        <taxon>Chelicerata</taxon>
        <taxon>Arachnida</taxon>
        <taxon>Araneae</taxon>
        <taxon>Araneomorphae</taxon>
        <taxon>Entelegynae</taxon>
        <taxon>Araneoidea</taxon>
        <taxon>Araneidae</taxon>
        <taxon>Caerostris</taxon>
    </lineage>
</organism>
<proteinExistence type="predicted"/>
<evidence type="ECO:0000313" key="1">
    <source>
        <dbReference type="EMBL" id="GIX94025.1"/>
    </source>
</evidence>
<reference evidence="1 2" key="1">
    <citation type="submission" date="2021-06" db="EMBL/GenBank/DDBJ databases">
        <title>Caerostris darwini draft genome.</title>
        <authorList>
            <person name="Kono N."/>
            <person name="Arakawa K."/>
        </authorList>
    </citation>
    <scope>NUCLEOTIDE SEQUENCE [LARGE SCALE GENOMIC DNA]</scope>
</reference>
<accession>A0AAV4PDG4</accession>
<name>A0AAV4PDG4_9ARAC</name>
<keyword evidence="2" id="KW-1185">Reference proteome</keyword>
<dbReference type="Proteomes" id="UP001054837">
    <property type="component" value="Unassembled WGS sequence"/>
</dbReference>
<dbReference type="AlphaFoldDB" id="A0AAV4PDG4"/>
<gene>
    <name evidence="1" type="primary">AVEN_122869_1</name>
    <name evidence="1" type="ORF">CDAR_461701</name>
</gene>
<dbReference type="EMBL" id="BPLQ01002565">
    <property type="protein sequence ID" value="GIX94025.1"/>
    <property type="molecule type" value="Genomic_DNA"/>
</dbReference>
<protein>
    <submittedName>
        <fullName evidence="1">Uncharacterized protein</fullName>
    </submittedName>
</protein>